<dbReference type="OrthoDB" id="585255at2759"/>
<dbReference type="Pfam" id="PF26578">
    <property type="entry name" value="LLG1"/>
    <property type="match status" value="1"/>
</dbReference>
<sequence length="165" mass="17597">MDSNPKLSLMVAVLSAIAGLAAASSFISDDASVPHGSGGRSLLQATTSCPVNFEFMNYTIITSRCKGPRYPADQCCRALTDFACPYAEQINNLTNDCAQIMFSYIHLYGNYPPGLFANECHGDRLGISCMASAPQPPVSSRTGRKSQSLISLALLLCGLLGFMLC</sequence>
<organism evidence="3 4">
    <name type="scientific">Zingiber officinale</name>
    <name type="common">Ginger</name>
    <name type="synonym">Amomum zingiber</name>
    <dbReference type="NCBI Taxonomy" id="94328"/>
    <lineage>
        <taxon>Eukaryota</taxon>
        <taxon>Viridiplantae</taxon>
        <taxon>Streptophyta</taxon>
        <taxon>Embryophyta</taxon>
        <taxon>Tracheophyta</taxon>
        <taxon>Spermatophyta</taxon>
        <taxon>Magnoliopsida</taxon>
        <taxon>Liliopsida</taxon>
        <taxon>Zingiberales</taxon>
        <taxon>Zingiberaceae</taxon>
        <taxon>Zingiber</taxon>
    </lineage>
</organism>
<evidence type="ECO:0000313" key="4">
    <source>
        <dbReference type="Proteomes" id="UP000734854"/>
    </source>
</evidence>
<evidence type="ECO:0000256" key="1">
    <source>
        <dbReference type="SAM" id="SignalP"/>
    </source>
</evidence>
<feature type="domain" description="GPI-anchored protein LLG1-like" evidence="2">
    <location>
        <begin position="51"/>
        <end position="127"/>
    </location>
</feature>
<dbReference type="InterPro" id="IPR039307">
    <property type="entry name" value="LORELEI-like"/>
</dbReference>
<protein>
    <recommendedName>
        <fullName evidence="2">GPI-anchored protein LLG1-like domain-containing protein</fullName>
    </recommendedName>
</protein>
<dbReference type="PANTHER" id="PTHR31533">
    <property type="entry name" value="GPI-ANCHORED PROTEIN LLG1-RELATED-RELATED"/>
    <property type="match status" value="1"/>
</dbReference>
<keyword evidence="1" id="KW-0732">Signal</keyword>
<gene>
    <name evidence="3" type="ORF">ZIOFF_040886</name>
</gene>
<reference evidence="3 4" key="1">
    <citation type="submission" date="2020-08" db="EMBL/GenBank/DDBJ databases">
        <title>Plant Genome Project.</title>
        <authorList>
            <person name="Zhang R.-G."/>
        </authorList>
    </citation>
    <scope>NUCLEOTIDE SEQUENCE [LARGE SCALE GENOMIC DNA]</scope>
    <source>
        <tissue evidence="3">Rhizome</tissue>
    </source>
</reference>
<dbReference type="PANTHER" id="PTHR31533:SF2">
    <property type="entry name" value="GPI-ANCHORED PROTEIN LLG1"/>
    <property type="match status" value="1"/>
</dbReference>
<dbReference type="InterPro" id="IPR058888">
    <property type="entry name" value="LLG1-like"/>
</dbReference>
<feature type="signal peptide" evidence="1">
    <location>
        <begin position="1"/>
        <end position="23"/>
    </location>
</feature>
<keyword evidence="4" id="KW-1185">Reference proteome</keyword>
<dbReference type="AlphaFoldDB" id="A0A8J5G6U2"/>
<name>A0A8J5G6U2_ZINOF</name>
<proteinExistence type="predicted"/>
<accession>A0A8J5G6U2</accession>
<comment type="caution">
    <text evidence="3">The sequence shown here is derived from an EMBL/GenBank/DDBJ whole genome shotgun (WGS) entry which is preliminary data.</text>
</comment>
<dbReference type="EMBL" id="JACMSC010000011">
    <property type="protein sequence ID" value="KAG6501021.1"/>
    <property type="molecule type" value="Genomic_DNA"/>
</dbReference>
<evidence type="ECO:0000259" key="2">
    <source>
        <dbReference type="Pfam" id="PF26578"/>
    </source>
</evidence>
<dbReference type="Proteomes" id="UP000734854">
    <property type="component" value="Unassembled WGS sequence"/>
</dbReference>
<evidence type="ECO:0000313" key="3">
    <source>
        <dbReference type="EMBL" id="KAG6501021.1"/>
    </source>
</evidence>
<feature type="chain" id="PRO_5035194792" description="GPI-anchored protein LLG1-like domain-containing protein" evidence="1">
    <location>
        <begin position="24"/>
        <end position="165"/>
    </location>
</feature>